<evidence type="ECO:0000313" key="2">
    <source>
        <dbReference type="EnsemblMetazoa" id="tetur06g06711.1"/>
    </source>
</evidence>
<keyword evidence="1" id="KW-1133">Transmembrane helix</keyword>
<feature type="transmembrane region" description="Helical" evidence="1">
    <location>
        <begin position="140"/>
        <end position="158"/>
    </location>
</feature>
<dbReference type="HOGENOM" id="CLU_732222_0_0_1"/>
<sequence>MIRYISNNNPINFKIENKNVQLEKSKIVITNFYLQHVYKSSKLIKFTWNIAIIIFVVNRLMDRYFSYQQNLIKFDRTNQIYSINILLGDLWYFYMLSTHDWLYNSVDIEKINKLWHSIDLPVNYYNQNFISSRRSKASKVFMLIIGLVFCCDAATINMERYPNYPKCTFIHNLISILINYYATVMTFTIHSSLLVEMTILISASFNHINRFIGGLGSSQQLTNLHQMHTKTIQLTHRVNSMFTNFIIYLYPASLFRVTTIIYSFMFQPISTIAINLNLLSVIKFVNPPIFIIFITLSLSAVHQFSYNCSNHLYYLTHRSLPDDIKYQVATFLYRVDRKDIGFTFWKLALIGPSFSSSMTTLLLITIIVLSAINYLY</sequence>
<feature type="transmembrane region" description="Helical" evidence="1">
    <location>
        <begin position="245"/>
        <end position="266"/>
    </location>
</feature>
<evidence type="ECO:0008006" key="4">
    <source>
        <dbReference type="Google" id="ProtNLM"/>
    </source>
</evidence>
<dbReference type="AlphaFoldDB" id="T1K844"/>
<feature type="transmembrane region" description="Helical" evidence="1">
    <location>
        <begin position="272"/>
        <end position="296"/>
    </location>
</feature>
<evidence type="ECO:0000256" key="1">
    <source>
        <dbReference type="SAM" id="Phobius"/>
    </source>
</evidence>
<dbReference type="EnsemblMetazoa" id="tetur06g06711.1">
    <property type="protein sequence ID" value="tetur06g06711.1"/>
    <property type="gene ID" value="tetur06g06711"/>
</dbReference>
<dbReference type="Proteomes" id="UP000015104">
    <property type="component" value="Unassembled WGS sequence"/>
</dbReference>
<dbReference type="EMBL" id="CAEY01001799">
    <property type="status" value="NOT_ANNOTATED_CDS"/>
    <property type="molecule type" value="Genomic_DNA"/>
</dbReference>
<name>T1K844_TETUR</name>
<reference evidence="3" key="1">
    <citation type="submission" date="2011-08" db="EMBL/GenBank/DDBJ databases">
        <authorList>
            <person name="Rombauts S."/>
        </authorList>
    </citation>
    <scope>NUCLEOTIDE SEQUENCE</scope>
    <source>
        <strain evidence="3">London</strain>
    </source>
</reference>
<accession>T1K844</accession>
<evidence type="ECO:0000313" key="3">
    <source>
        <dbReference type="Proteomes" id="UP000015104"/>
    </source>
</evidence>
<keyword evidence="1" id="KW-0472">Membrane</keyword>
<feature type="transmembrane region" description="Helical" evidence="1">
    <location>
        <begin position="178"/>
        <end position="201"/>
    </location>
</feature>
<keyword evidence="1" id="KW-0812">Transmembrane</keyword>
<keyword evidence="3" id="KW-1185">Reference proteome</keyword>
<reference evidence="2" key="2">
    <citation type="submission" date="2015-06" db="UniProtKB">
        <authorList>
            <consortium name="EnsemblMetazoa"/>
        </authorList>
    </citation>
    <scope>IDENTIFICATION</scope>
</reference>
<proteinExistence type="predicted"/>
<feature type="transmembrane region" description="Helical" evidence="1">
    <location>
        <begin position="347"/>
        <end position="372"/>
    </location>
</feature>
<protein>
    <recommendedName>
        <fullName evidence="4">Gustatory receptor</fullName>
    </recommendedName>
</protein>
<organism evidence="2 3">
    <name type="scientific">Tetranychus urticae</name>
    <name type="common">Two-spotted spider mite</name>
    <dbReference type="NCBI Taxonomy" id="32264"/>
    <lineage>
        <taxon>Eukaryota</taxon>
        <taxon>Metazoa</taxon>
        <taxon>Ecdysozoa</taxon>
        <taxon>Arthropoda</taxon>
        <taxon>Chelicerata</taxon>
        <taxon>Arachnida</taxon>
        <taxon>Acari</taxon>
        <taxon>Acariformes</taxon>
        <taxon>Trombidiformes</taxon>
        <taxon>Prostigmata</taxon>
        <taxon>Eleutherengona</taxon>
        <taxon>Raphignathae</taxon>
        <taxon>Tetranychoidea</taxon>
        <taxon>Tetranychidae</taxon>
        <taxon>Tetranychus</taxon>
    </lineage>
</organism>